<dbReference type="CDD" id="cd00048">
    <property type="entry name" value="DSRM_SF"/>
    <property type="match status" value="1"/>
</dbReference>
<organism evidence="1 2">
    <name type="scientific">Allacma fusca</name>
    <dbReference type="NCBI Taxonomy" id="39272"/>
    <lineage>
        <taxon>Eukaryota</taxon>
        <taxon>Metazoa</taxon>
        <taxon>Ecdysozoa</taxon>
        <taxon>Arthropoda</taxon>
        <taxon>Hexapoda</taxon>
        <taxon>Collembola</taxon>
        <taxon>Symphypleona</taxon>
        <taxon>Sminthuridae</taxon>
        <taxon>Allacma</taxon>
    </lineage>
</organism>
<gene>
    <name evidence="1" type="ORF">AFUS01_LOCUS13713</name>
</gene>
<keyword evidence="2" id="KW-1185">Reference proteome</keyword>
<comment type="caution">
    <text evidence="1">The sequence shown here is derived from an EMBL/GenBank/DDBJ whole genome shotgun (WGS) entry which is preliminary data.</text>
</comment>
<name>A0A8J2NZ53_9HEXA</name>
<evidence type="ECO:0000313" key="1">
    <source>
        <dbReference type="EMBL" id="CAG7724713.1"/>
    </source>
</evidence>
<dbReference type="Proteomes" id="UP000708208">
    <property type="component" value="Unassembled WGS sequence"/>
</dbReference>
<dbReference type="EMBL" id="CAJVCH010112968">
    <property type="protein sequence ID" value="CAG7724713.1"/>
    <property type="molecule type" value="Genomic_DNA"/>
</dbReference>
<protein>
    <submittedName>
        <fullName evidence="1">Uncharacterized protein</fullName>
    </submittedName>
</protein>
<reference evidence="1" key="1">
    <citation type="submission" date="2021-06" db="EMBL/GenBank/DDBJ databases">
        <authorList>
            <person name="Hodson N. C."/>
            <person name="Mongue J. A."/>
            <person name="Jaron S. K."/>
        </authorList>
    </citation>
    <scope>NUCLEOTIDE SEQUENCE</scope>
</reference>
<dbReference type="AlphaFoldDB" id="A0A8J2NZ53"/>
<sequence>SNKEEAILDAAVKALKVMMTPLEFYHVDYMSSEAFTKGIKPKTLEEALKEISPKEPLLNMKNQSYDPAIFQWTTTKYNLLSQEEKETVLVNFWTNFFSPEKINAFPRLSKMMGIHQTEAMDSFRNLFDTKDDAEGTYFEEIIFDTYKCIATLKWAIQGRVFQESASGANREIAERQVACMALQITLGSQLYNSVLFLNQKFIWKNISRESIKDLIENPLEGAFELLEQLLKSRNLPAPVFEFGDAFHVKCTTRGKVFDALYATEEDAKNMAAFQALEYLFGSKLETNRV</sequence>
<accession>A0A8J2NZ53</accession>
<evidence type="ECO:0000313" key="2">
    <source>
        <dbReference type="Proteomes" id="UP000708208"/>
    </source>
</evidence>
<feature type="non-terminal residue" evidence="1">
    <location>
        <position position="1"/>
    </location>
</feature>
<proteinExistence type="predicted"/>